<dbReference type="RefSeq" id="WP_204843122.1">
    <property type="nucleotide sequence ID" value="NZ_JAFBCL010000001.1"/>
</dbReference>
<reference evidence="3" key="2">
    <citation type="submission" date="2021-04" db="EMBL/GenBank/DDBJ databases">
        <title>Saccharothrix algeriensis WGS.</title>
        <authorList>
            <person name="Stuskova K."/>
            <person name="Hakalova E."/>
            <person name="Tebbal A.B."/>
            <person name="Eichmeier A."/>
        </authorList>
    </citation>
    <scope>NUCLEOTIDE SEQUENCE</scope>
    <source>
        <strain evidence="3">NRRL B-24137</strain>
    </source>
</reference>
<dbReference type="InterPro" id="IPR004360">
    <property type="entry name" value="Glyas_Fos-R_dOase_dom"/>
</dbReference>
<dbReference type="PROSITE" id="PS51819">
    <property type="entry name" value="VOC"/>
    <property type="match status" value="1"/>
</dbReference>
<dbReference type="Proteomes" id="UP000671828">
    <property type="component" value="Chromosome"/>
</dbReference>
<evidence type="ECO:0000259" key="1">
    <source>
        <dbReference type="PROSITE" id="PS51819"/>
    </source>
</evidence>
<accession>A0A8T8HRA2</accession>
<dbReference type="SUPFAM" id="SSF54593">
    <property type="entry name" value="Glyoxalase/Bleomycin resistance protein/Dihydroxybiphenyl dioxygenase"/>
    <property type="match status" value="1"/>
</dbReference>
<evidence type="ECO:0000313" key="2">
    <source>
        <dbReference type="EMBL" id="MBM7812343.1"/>
    </source>
</evidence>
<dbReference type="Gene3D" id="3.10.180.10">
    <property type="entry name" value="2,3-Dihydroxybiphenyl 1,2-Dioxygenase, domain 1"/>
    <property type="match status" value="1"/>
</dbReference>
<proteinExistence type="predicted"/>
<dbReference type="AlphaFoldDB" id="A0A8T8HRA2"/>
<dbReference type="InterPro" id="IPR037523">
    <property type="entry name" value="VOC_core"/>
</dbReference>
<organism evidence="3 4">
    <name type="scientific">Saccharothrix algeriensis</name>
    <dbReference type="NCBI Taxonomy" id="173560"/>
    <lineage>
        <taxon>Bacteria</taxon>
        <taxon>Bacillati</taxon>
        <taxon>Actinomycetota</taxon>
        <taxon>Actinomycetes</taxon>
        <taxon>Pseudonocardiales</taxon>
        <taxon>Pseudonocardiaceae</taxon>
        <taxon>Saccharothrix</taxon>
    </lineage>
</organism>
<evidence type="ECO:0000313" key="4">
    <source>
        <dbReference type="Proteomes" id="UP000671828"/>
    </source>
</evidence>
<keyword evidence="5" id="KW-1185">Reference proteome</keyword>
<feature type="domain" description="VOC" evidence="1">
    <location>
        <begin position="4"/>
        <end position="121"/>
    </location>
</feature>
<evidence type="ECO:0000313" key="5">
    <source>
        <dbReference type="Proteomes" id="UP001195724"/>
    </source>
</evidence>
<dbReference type="InterPro" id="IPR029068">
    <property type="entry name" value="Glyas_Bleomycin-R_OHBP_Dase"/>
</dbReference>
<protein>
    <submittedName>
        <fullName evidence="2">Catechol 2,3-dioxygenase-like lactoylglutathione lyase family enzyme</fullName>
    </submittedName>
    <submittedName>
        <fullName evidence="3">VOC family protein</fullName>
    </submittedName>
</protein>
<name>A0A8T8HRA2_9PSEU</name>
<evidence type="ECO:0000313" key="3">
    <source>
        <dbReference type="EMBL" id="QTR01113.1"/>
    </source>
</evidence>
<dbReference type="CDD" id="cd08351">
    <property type="entry name" value="ChaP_like"/>
    <property type="match status" value="1"/>
</dbReference>
<dbReference type="Proteomes" id="UP001195724">
    <property type="component" value="Unassembled WGS sequence"/>
</dbReference>
<dbReference type="Pfam" id="PF00903">
    <property type="entry name" value="Glyoxalase"/>
    <property type="match status" value="1"/>
</dbReference>
<sequence>MTVKLNHTIVSAHDARATADFLVEVFGFAPAVPFGPFLSVETDNEVTLDVMSVPGDITSQHYAFIVSDAEFDDIFGRVRERGLTYWADPFGREPGRINTNDGGRGVYFEDPNGHKLEIITVPYGG</sequence>
<dbReference type="EMBL" id="CP072788">
    <property type="protein sequence ID" value="QTR01113.1"/>
    <property type="molecule type" value="Genomic_DNA"/>
</dbReference>
<gene>
    <name evidence="3" type="ORF">J7S33_16510</name>
    <name evidence="2" type="ORF">JOE68_003208</name>
</gene>
<reference evidence="2 5" key="1">
    <citation type="submission" date="2021-01" db="EMBL/GenBank/DDBJ databases">
        <title>Sequencing the genomes of 1000 actinobacteria strains.</title>
        <authorList>
            <person name="Klenk H.-P."/>
        </authorList>
    </citation>
    <scope>NUCLEOTIDE SEQUENCE [LARGE SCALE GENOMIC DNA]</scope>
    <source>
        <strain evidence="2 5">DSM 44581</strain>
    </source>
</reference>
<dbReference type="EMBL" id="JAFBCL010000001">
    <property type="protein sequence ID" value="MBM7812343.1"/>
    <property type="molecule type" value="Genomic_DNA"/>
</dbReference>